<proteinExistence type="predicted"/>
<dbReference type="AlphaFoldDB" id="A0A562B3U7"/>
<keyword evidence="1" id="KW-0547">Nucleotide-binding</keyword>
<gene>
    <name evidence="4" type="ORF">L602_000600000880</name>
</gene>
<accession>A0A562B3U7</accession>
<dbReference type="Gene3D" id="1.10.287.380">
    <property type="entry name" value="Valyl-tRNA synthetase, C-terminal domain"/>
    <property type="match status" value="1"/>
</dbReference>
<feature type="domain" description="ABC transporter Uup C-terminal" evidence="3">
    <location>
        <begin position="1"/>
        <end position="55"/>
    </location>
</feature>
<dbReference type="Proteomes" id="UP000318141">
    <property type="component" value="Unassembled WGS sequence"/>
</dbReference>
<evidence type="ECO:0000256" key="1">
    <source>
        <dbReference type="ARBA" id="ARBA00022741"/>
    </source>
</evidence>
<organism evidence="4 5">
    <name type="scientific">Cupriavidus gilardii J11</name>
    <dbReference type="NCBI Taxonomy" id="936133"/>
    <lineage>
        <taxon>Bacteria</taxon>
        <taxon>Pseudomonadati</taxon>
        <taxon>Pseudomonadota</taxon>
        <taxon>Betaproteobacteria</taxon>
        <taxon>Burkholderiales</taxon>
        <taxon>Burkholderiaceae</taxon>
        <taxon>Cupriavidus</taxon>
    </lineage>
</organism>
<evidence type="ECO:0000256" key="2">
    <source>
        <dbReference type="ARBA" id="ARBA00022840"/>
    </source>
</evidence>
<reference evidence="4 5" key="1">
    <citation type="submission" date="2019-07" db="EMBL/GenBank/DDBJ databases">
        <title>Genome sequencing of lignin-degrading bacterial isolates.</title>
        <authorList>
            <person name="Gladden J."/>
        </authorList>
    </citation>
    <scope>NUCLEOTIDE SEQUENCE [LARGE SCALE GENOMIC DNA]</scope>
    <source>
        <strain evidence="4 5">J11</strain>
    </source>
</reference>
<comment type="caution">
    <text evidence="4">The sequence shown here is derived from an EMBL/GenBank/DDBJ whole genome shotgun (WGS) entry which is preliminary data.</text>
</comment>
<protein>
    <submittedName>
        <fullName evidence="4">ATP-binding cassette subfamily F protein 3</fullName>
    </submittedName>
</protein>
<sequence length="61" mass="6909">MAVLQQAKAEVDAFMADEASYAEANKAKLLDMLKRQGEVEGELATLEERWVELQEQIEQIV</sequence>
<dbReference type="GO" id="GO:0003677">
    <property type="term" value="F:DNA binding"/>
    <property type="evidence" value="ECO:0007669"/>
    <property type="project" value="InterPro"/>
</dbReference>
<dbReference type="InterPro" id="IPR037118">
    <property type="entry name" value="Val-tRNA_synth_C_sf"/>
</dbReference>
<keyword evidence="2 4" id="KW-0067">ATP-binding</keyword>
<name>A0A562B3U7_9BURK</name>
<evidence type="ECO:0000313" key="4">
    <source>
        <dbReference type="EMBL" id="TWG79688.1"/>
    </source>
</evidence>
<dbReference type="GO" id="GO:0005524">
    <property type="term" value="F:ATP binding"/>
    <property type="evidence" value="ECO:0007669"/>
    <property type="project" value="UniProtKB-KW"/>
</dbReference>
<dbReference type="InterPro" id="IPR032524">
    <property type="entry name" value="ABC_tran_C"/>
</dbReference>
<dbReference type="Pfam" id="PF16326">
    <property type="entry name" value="ABC_tran_CTD"/>
    <property type="match status" value="1"/>
</dbReference>
<keyword evidence="5" id="KW-1185">Reference proteome</keyword>
<evidence type="ECO:0000259" key="3">
    <source>
        <dbReference type="Pfam" id="PF16326"/>
    </source>
</evidence>
<dbReference type="EMBL" id="VLJN01000056">
    <property type="protein sequence ID" value="TWG79688.1"/>
    <property type="molecule type" value="Genomic_DNA"/>
</dbReference>
<evidence type="ECO:0000313" key="5">
    <source>
        <dbReference type="Proteomes" id="UP000318141"/>
    </source>
</evidence>